<sequence length="429" mass="44702">MTTSATVTVAMSTTTENTRSHTTVTATALLRRPWADRLLAAARSQQDSTRDNAQAILEDHCSRIWAASADRTPNSSSSSGGGGGGGSGVGGVVGVVTENTGDGLSAGQNSDSFTHLTHRTTHTDTGTFDTALQTTNPLHMVRNSSRLTENTVIGHGTGRTQDSDLVLSPVRLEPFGLPVTCAIVTPVTKSDVSSLEVIRSDPVIEVRPNGDKVDTQSKSSTSSDSQCGSGSSPSSTDLGCGRVSEAAELNALLNLSFPLGASTSGPGQSSGSPSALHQPSGETSLHTPARPIPVETAGVTAPTTAPIVTRTTVCTTQHSTSSSITSAISTSTPGLPASSPSSNSSPNTLVIGYYLGDDPVPYRSLWPSSEITLGQFKQLIPKKKGSFRYFFKKFSNEFGSGVVHQEITNDNCVLPLWEGKVVAKVERIE</sequence>
<dbReference type="SMART" id="SM00021">
    <property type="entry name" value="DAX"/>
    <property type="match status" value="1"/>
</dbReference>
<dbReference type="PANTHER" id="PTHR46102">
    <property type="entry name" value="AXIN"/>
    <property type="match status" value="1"/>
</dbReference>
<dbReference type="GO" id="GO:0048468">
    <property type="term" value="P:cell development"/>
    <property type="evidence" value="ECO:0007669"/>
    <property type="project" value="TreeGrafter"/>
</dbReference>
<accession>A0A4E0RWU0</accession>
<evidence type="ECO:0000256" key="2">
    <source>
        <dbReference type="PROSITE-ProRule" id="PRU00069"/>
    </source>
</evidence>
<dbReference type="EMBL" id="JXXN02002756">
    <property type="protein sequence ID" value="THD22452.1"/>
    <property type="molecule type" value="Genomic_DNA"/>
</dbReference>
<dbReference type="GO" id="GO:0030877">
    <property type="term" value="C:beta-catenin destruction complex"/>
    <property type="evidence" value="ECO:0007669"/>
    <property type="project" value="TreeGrafter"/>
</dbReference>
<dbReference type="InterPro" id="IPR029071">
    <property type="entry name" value="Ubiquitin-like_domsf"/>
</dbReference>
<dbReference type="AlphaFoldDB" id="A0A4E0RWU0"/>
<dbReference type="Proteomes" id="UP000230066">
    <property type="component" value="Unassembled WGS sequence"/>
</dbReference>
<evidence type="ECO:0000256" key="3">
    <source>
        <dbReference type="SAM" id="MobiDB-lite"/>
    </source>
</evidence>
<dbReference type="GO" id="GO:0005886">
    <property type="term" value="C:plasma membrane"/>
    <property type="evidence" value="ECO:0007669"/>
    <property type="project" value="TreeGrafter"/>
</dbReference>
<feature type="compositionally biased region" description="Low complexity" evidence="3">
    <location>
        <begin position="262"/>
        <end position="275"/>
    </location>
</feature>
<evidence type="ECO:0000256" key="1">
    <source>
        <dbReference type="ARBA" id="ARBA00022687"/>
    </source>
</evidence>
<dbReference type="GO" id="GO:0016055">
    <property type="term" value="P:Wnt signaling pathway"/>
    <property type="evidence" value="ECO:0007669"/>
    <property type="project" value="UniProtKB-KW"/>
</dbReference>
<dbReference type="Gene3D" id="2.40.240.130">
    <property type="match status" value="1"/>
</dbReference>
<dbReference type="GO" id="GO:0019901">
    <property type="term" value="F:protein kinase binding"/>
    <property type="evidence" value="ECO:0007669"/>
    <property type="project" value="TreeGrafter"/>
</dbReference>
<feature type="compositionally biased region" description="Gly residues" evidence="3">
    <location>
        <begin position="79"/>
        <end position="93"/>
    </location>
</feature>
<dbReference type="GO" id="GO:0008013">
    <property type="term" value="F:beta-catenin binding"/>
    <property type="evidence" value="ECO:0007669"/>
    <property type="project" value="TreeGrafter"/>
</dbReference>
<dbReference type="PANTHER" id="PTHR46102:SF2">
    <property type="entry name" value="AXIN"/>
    <property type="match status" value="1"/>
</dbReference>
<dbReference type="SUPFAM" id="SSF54236">
    <property type="entry name" value="Ubiquitin-like"/>
    <property type="match status" value="1"/>
</dbReference>
<dbReference type="GO" id="GO:0032436">
    <property type="term" value="P:positive regulation of proteasomal ubiquitin-dependent protein catabolic process"/>
    <property type="evidence" value="ECO:0007669"/>
    <property type="project" value="TreeGrafter"/>
</dbReference>
<dbReference type="InterPro" id="IPR038207">
    <property type="entry name" value="DIX_dom_sf"/>
</dbReference>
<organism evidence="5 6">
    <name type="scientific">Fasciola hepatica</name>
    <name type="common">Liver fluke</name>
    <dbReference type="NCBI Taxonomy" id="6192"/>
    <lineage>
        <taxon>Eukaryota</taxon>
        <taxon>Metazoa</taxon>
        <taxon>Spiralia</taxon>
        <taxon>Lophotrochozoa</taxon>
        <taxon>Platyhelminthes</taxon>
        <taxon>Trematoda</taxon>
        <taxon>Digenea</taxon>
        <taxon>Plagiorchiida</taxon>
        <taxon>Echinostomata</taxon>
        <taxon>Echinostomatoidea</taxon>
        <taxon>Fasciolidae</taxon>
        <taxon>Fasciola</taxon>
    </lineage>
</organism>
<dbReference type="Pfam" id="PF08833">
    <property type="entry name" value="Axin_b-cat_bind"/>
    <property type="match status" value="1"/>
</dbReference>
<dbReference type="GO" id="GO:0090090">
    <property type="term" value="P:negative regulation of canonical Wnt signaling pathway"/>
    <property type="evidence" value="ECO:0007669"/>
    <property type="project" value="InterPro"/>
</dbReference>
<keyword evidence="6" id="KW-1185">Reference proteome</keyword>
<dbReference type="PROSITE" id="PS50841">
    <property type="entry name" value="DIX"/>
    <property type="match status" value="1"/>
</dbReference>
<dbReference type="GO" id="GO:0031625">
    <property type="term" value="F:ubiquitin protein ligase binding"/>
    <property type="evidence" value="ECO:0007669"/>
    <property type="project" value="TreeGrafter"/>
</dbReference>
<feature type="region of interest" description="Disordered" evidence="3">
    <location>
        <begin position="262"/>
        <end position="290"/>
    </location>
</feature>
<keyword evidence="1 2" id="KW-0879">Wnt signaling pathway</keyword>
<feature type="region of interest" description="Disordered" evidence="3">
    <location>
        <begin position="206"/>
        <end position="240"/>
    </location>
</feature>
<dbReference type="InterPro" id="IPR014936">
    <property type="entry name" value="Axin_b-cat-bd"/>
</dbReference>
<protein>
    <submittedName>
        <fullName evidence="5">Axis inhibition protein axin</fullName>
    </submittedName>
</protein>
<dbReference type="GO" id="GO:0005634">
    <property type="term" value="C:nucleus"/>
    <property type="evidence" value="ECO:0007669"/>
    <property type="project" value="TreeGrafter"/>
</dbReference>
<feature type="compositionally biased region" description="Low complexity" evidence="3">
    <location>
        <begin position="216"/>
        <end position="237"/>
    </location>
</feature>
<gene>
    <name evidence="5" type="ORF">D915_006733</name>
</gene>
<feature type="compositionally biased region" description="Basic and acidic residues" evidence="3">
    <location>
        <begin position="206"/>
        <end position="215"/>
    </location>
</feature>
<dbReference type="InterPro" id="IPR001158">
    <property type="entry name" value="DIX"/>
</dbReference>
<feature type="domain" description="DIX" evidence="4">
    <location>
        <begin position="346"/>
        <end position="429"/>
    </location>
</feature>
<name>A0A4E0RWU0_FASHE</name>
<evidence type="ECO:0000259" key="4">
    <source>
        <dbReference type="PROSITE" id="PS50841"/>
    </source>
</evidence>
<feature type="region of interest" description="Disordered" evidence="3">
    <location>
        <begin position="69"/>
        <end position="116"/>
    </location>
</feature>
<dbReference type="GO" id="GO:0060090">
    <property type="term" value="F:molecular adaptor activity"/>
    <property type="evidence" value="ECO:0007669"/>
    <property type="project" value="TreeGrafter"/>
</dbReference>
<evidence type="ECO:0000313" key="5">
    <source>
        <dbReference type="EMBL" id="THD22452.1"/>
    </source>
</evidence>
<dbReference type="InterPro" id="IPR043581">
    <property type="entry name" value="Axin-like"/>
</dbReference>
<feature type="region of interest" description="Disordered" evidence="3">
    <location>
        <begin position="322"/>
        <end position="344"/>
    </location>
</feature>
<reference evidence="5" key="1">
    <citation type="submission" date="2019-03" db="EMBL/GenBank/DDBJ databases">
        <title>Improved annotation for the trematode Fasciola hepatica.</title>
        <authorList>
            <person name="Choi Y.-J."/>
            <person name="Martin J."/>
            <person name="Mitreva M."/>
        </authorList>
    </citation>
    <scope>NUCLEOTIDE SEQUENCE [LARGE SCALE GENOMIC DNA]</scope>
</reference>
<feature type="compositionally biased region" description="Polar residues" evidence="3">
    <location>
        <begin position="97"/>
        <end position="112"/>
    </location>
</feature>
<dbReference type="Pfam" id="PF00778">
    <property type="entry name" value="DIX"/>
    <property type="match status" value="1"/>
</dbReference>
<proteinExistence type="predicted"/>
<evidence type="ECO:0000313" key="6">
    <source>
        <dbReference type="Proteomes" id="UP000230066"/>
    </source>
</evidence>
<comment type="caution">
    <text evidence="5">The sequence shown here is derived from an EMBL/GenBank/DDBJ whole genome shotgun (WGS) entry which is preliminary data.</text>
</comment>